<reference evidence="3" key="1">
    <citation type="submission" date="2016-10" db="EMBL/GenBank/DDBJ databases">
        <authorList>
            <person name="Varghese N."/>
            <person name="Submissions S."/>
        </authorList>
    </citation>
    <scope>NUCLEOTIDE SEQUENCE [LARGE SCALE GENOMIC DNA]</scope>
    <source>
        <strain evidence="3">DSM 24536</strain>
    </source>
</reference>
<dbReference type="RefSeq" id="WP_090699892.1">
    <property type="nucleotide sequence ID" value="NZ_FNHH01000003.1"/>
</dbReference>
<accession>A0A1G9NQ80</accession>
<feature type="chain" id="PRO_5011580796" evidence="1">
    <location>
        <begin position="20"/>
        <end position="393"/>
    </location>
</feature>
<dbReference type="EMBL" id="FNHH01000003">
    <property type="protein sequence ID" value="SDL88524.1"/>
    <property type="molecule type" value="Genomic_DNA"/>
</dbReference>
<evidence type="ECO:0000313" key="2">
    <source>
        <dbReference type="EMBL" id="SDL88524.1"/>
    </source>
</evidence>
<dbReference type="SUPFAM" id="SSF56954">
    <property type="entry name" value="Outer membrane efflux proteins (OEP)"/>
    <property type="match status" value="1"/>
</dbReference>
<dbReference type="GO" id="GO:0015562">
    <property type="term" value="F:efflux transmembrane transporter activity"/>
    <property type="evidence" value="ECO:0007669"/>
    <property type="project" value="InterPro"/>
</dbReference>
<dbReference type="Proteomes" id="UP000199226">
    <property type="component" value="Unassembled WGS sequence"/>
</dbReference>
<gene>
    <name evidence="2" type="ORF">SAMN05421813_103130</name>
</gene>
<evidence type="ECO:0000313" key="3">
    <source>
        <dbReference type="Proteomes" id="UP000199226"/>
    </source>
</evidence>
<keyword evidence="3" id="KW-1185">Reference proteome</keyword>
<dbReference type="Gene3D" id="1.20.1600.10">
    <property type="entry name" value="Outer membrane efflux proteins (OEP)"/>
    <property type="match status" value="1"/>
</dbReference>
<evidence type="ECO:0000256" key="1">
    <source>
        <dbReference type="SAM" id="SignalP"/>
    </source>
</evidence>
<feature type="signal peptide" evidence="1">
    <location>
        <begin position="1"/>
        <end position="19"/>
    </location>
</feature>
<dbReference type="AlphaFoldDB" id="A0A1G9NQ80"/>
<keyword evidence="1" id="KW-0732">Signal</keyword>
<organism evidence="2 3">
    <name type="scientific">Daejeonella rubra</name>
    <dbReference type="NCBI Taxonomy" id="990371"/>
    <lineage>
        <taxon>Bacteria</taxon>
        <taxon>Pseudomonadati</taxon>
        <taxon>Bacteroidota</taxon>
        <taxon>Sphingobacteriia</taxon>
        <taxon>Sphingobacteriales</taxon>
        <taxon>Sphingobacteriaceae</taxon>
        <taxon>Daejeonella</taxon>
    </lineage>
</organism>
<protein>
    <submittedName>
        <fullName evidence="2">Outer membrane protein TolC</fullName>
    </submittedName>
</protein>
<proteinExistence type="predicted"/>
<dbReference type="STRING" id="990371.SAMN05421813_103130"/>
<sequence>MMKLLTSAFCLLITTTVYSQTGIDSLLVQVSKNNKAVQANREYHFARKAEFATGLTPYDPKVEYDYLSGSPAGAGNQRDFTVTQQLDFPTVYSSKRKLSNQQSIQSDLEHRVFIQDILLKAKLEALELIYLNKLSAELKRRLERTQALVSDYQKKLDQGDAIILDVNKAKLQLLNIQQDVLLNDNAISQTLTRLQELNGGIEVNLTDTIYPLVAQVPEFRTLDSLIEANDPLLKVYEHEQQIRQQQITVQKRLNLPKIETGYHSQAILGQSYKGIHGGISIPLWENRNRVKAAEANLSYANFNAVNHKLQHQLENKQYYDQLEIRKNAMLEYRTLLASLNNAALLDKALKYGQITIIQYAQDERFYFDSYSKYLRLEAEYHKAIAQLYKFSLL</sequence>
<dbReference type="OrthoDB" id="712316at2"/>
<name>A0A1G9NQ80_9SPHI</name>